<accession>A0A2W6QJS1</accession>
<comment type="caution">
    <text evidence="1">The sequence shown here is derived from an EMBL/GenBank/DDBJ whole genome shotgun (WGS) entry which is preliminary data.</text>
</comment>
<dbReference type="AlphaFoldDB" id="A0A2W6QJS1"/>
<sequence length="77" mass="8681">MNRKAEIEAVKNLGEKIGYGNLMDIASGLWGISLEDKYGIKTGAFVPTVLPFINKKDRKIAEARFDSTMEHIRELIK</sequence>
<gene>
    <name evidence="1" type="ORF">DN757_01790</name>
</gene>
<organism evidence="1 2">
    <name type="scientific">Paenibacillus silvae</name>
    <dbReference type="NCBI Taxonomy" id="1325358"/>
    <lineage>
        <taxon>Bacteria</taxon>
        <taxon>Bacillati</taxon>
        <taxon>Bacillota</taxon>
        <taxon>Bacilli</taxon>
        <taxon>Bacillales</taxon>
        <taxon>Paenibacillaceae</taxon>
        <taxon>Paenibacillus</taxon>
    </lineage>
</organism>
<evidence type="ECO:0000313" key="2">
    <source>
        <dbReference type="Proteomes" id="UP000249204"/>
    </source>
</evidence>
<dbReference type="Proteomes" id="UP000249204">
    <property type="component" value="Unassembled WGS sequence"/>
</dbReference>
<reference evidence="1 2" key="1">
    <citation type="submission" date="2018-06" db="EMBL/GenBank/DDBJ databases">
        <title>Isolation of heavy metals resistant Paenibacillus silvae NC2 from Gold-Copper mine in ZiJin, China.</title>
        <authorList>
            <person name="Xu J."/>
            <person name="Mazhar H.S."/>
            <person name="Rensing C."/>
        </authorList>
    </citation>
    <scope>NUCLEOTIDE SEQUENCE [LARGE SCALE GENOMIC DNA]</scope>
    <source>
        <strain evidence="1 2">NC2</strain>
    </source>
</reference>
<dbReference type="RefSeq" id="WP_111268564.1">
    <property type="nucleotide sequence ID" value="NZ_QKWW01000006.1"/>
</dbReference>
<evidence type="ECO:0000313" key="1">
    <source>
        <dbReference type="EMBL" id="PZT57413.1"/>
    </source>
</evidence>
<dbReference type="EMBL" id="QKWW01000006">
    <property type="protein sequence ID" value="PZT57413.1"/>
    <property type="molecule type" value="Genomic_DNA"/>
</dbReference>
<protein>
    <submittedName>
        <fullName evidence="1">Uncharacterized protein</fullName>
    </submittedName>
</protein>
<name>A0A2W6QJS1_9BACL</name>
<proteinExistence type="predicted"/>